<gene>
    <name evidence="1" type="ORF">KI387_004415</name>
</gene>
<dbReference type="AlphaFoldDB" id="A0AA38GIZ4"/>
<organism evidence="1 2">
    <name type="scientific">Taxus chinensis</name>
    <name type="common">Chinese yew</name>
    <name type="synonym">Taxus wallichiana var. chinensis</name>
    <dbReference type="NCBI Taxonomy" id="29808"/>
    <lineage>
        <taxon>Eukaryota</taxon>
        <taxon>Viridiplantae</taxon>
        <taxon>Streptophyta</taxon>
        <taxon>Embryophyta</taxon>
        <taxon>Tracheophyta</taxon>
        <taxon>Spermatophyta</taxon>
        <taxon>Pinopsida</taxon>
        <taxon>Pinidae</taxon>
        <taxon>Conifers II</taxon>
        <taxon>Cupressales</taxon>
        <taxon>Taxaceae</taxon>
        <taxon>Taxus</taxon>
    </lineage>
</organism>
<feature type="non-terminal residue" evidence="1">
    <location>
        <position position="54"/>
    </location>
</feature>
<proteinExistence type="predicted"/>
<protein>
    <submittedName>
        <fullName evidence="1">Uncharacterized protein</fullName>
    </submittedName>
</protein>
<dbReference type="Proteomes" id="UP000824469">
    <property type="component" value="Unassembled WGS sequence"/>
</dbReference>
<reference evidence="1 2" key="1">
    <citation type="journal article" date="2021" name="Nat. Plants">
        <title>The Taxus genome provides insights into paclitaxel biosynthesis.</title>
        <authorList>
            <person name="Xiong X."/>
            <person name="Gou J."/>
            <person name="Liao Q."/>
            <person name="Li Y."/>
            <person name="Zhou Q."/>
            <person name="Bi G."/>
            <person name="Li C."/>
            <person name="Du R."/>
            <person name="Wang X."/>
            <person name="Sun T."/>
            <person name="Guo L."/>
            <person name="Liang H."/>
            <person name="Lu P."/>
            <person name="Wu Y."/>
            <person name="Zhang Z."/>
            <person name="Ro D.K."/>
            <person name="Shang Y."/>
            <person name="Huang S."/>
            <person name="Yan J."/>
        </authorList>
    </citation>
    <scope>NUCLEOTIDE SEQUENCE [LARGE SCALE GENOMIC DNA]</scope>
    <source>
        <strain evidence="1">Ta-2019</strain>
    </source>
</reference>
<evidence type="ECO:0000313" key="1">
    <source>
        <dbReference type="EMBL" id="KAH9324237.1"/>
    </source>
</evidence>
<comment type="caution">
    <text evidence="1">The sequence shown here is derived from an EMBL/GenBank/DDBJ whole genome shotgun (WGS) entry which is preliminary data.</text>
</comment>
<sequence>MDANRPNRVNQRILSQAALGHLGQIDVVDAKELKRPRTNQIMTRVTREKGKGQT</sequence>
<accession>A0AA38GIZ4</accession>
<keyword evidence="2" id="KW-1185">Reference proteome</keyword>
<dbReference type="EMBL" id="JAHRHJ020000002">
    <property type="protein sequence ID" value="KAH9324237.1"/>
    <property type="molecule type" value="Genomic_DNA"/>
</dbReference>
<evidence type="ECO:0000313" key="2">
    <source>
        <dbReference type="Proteomes" id="UP000824469"/>
    </source>
</evidence>
<name>A0AA38GIZ4_TAXCH</name>